<dbReference type="EMBL" id="QOQW01000010">
    <property type="protein sequence ID" value="RCK79808.1"/>
    <property type="molecule type" value="Genomic_DNA"/>
</dbReference>
<dbReference type="Pfam" id="PF00700">
    <property type="entry name" value="Flagellin_C"/>
    <property type="match status" value="1"/>
</dbReference>
<evidence type="ECO:0000313" key="7">
    <source>
        <dbReference type="Proteomes" id="UP000252355"/>
    </source>
</evidence>
<evidence type="ECO:0000259" key="4">
    <source>
        <dbReference type="Pfam" id="PF00669"/>
    </source>
</evidence>
<organism evidence="6 7">
    <name type="scientific">Candidatus Ozemobacter sibiricus</name>
    <dbReference type="NCBI Taxonomy" id="2268124"/>
    <lineage>
        <taxon>Bacteria</taxon>
        <taxon>Candidatus Ozemobacteria</taxon>
        <taxon>Candidatus Ozemobacterales</taxon>
        <taxon>Candidatus Ozemobacteraceae</taxon>
        <taxon>Candidatus Ozemobacter</taxon>
    </lineage>
</organism>
<keyword evidence="6" id="KW-0969">Cilium</keyword>
<dbReference type="InterPro" id="IPR046358">
    <property type="entry name" value="Flagellin_C"/>
</dbReference>
<evidence type="ECO:0000256" key="1">
    <source>
        <dbReference type="ARBA" id="ARBA00005709"/>
    </source>
</evidence>
<accession>A0A367ZNV7</accession>
<dbReference type="InterPro" id="IPR042187">
    <property type="entry name" value="Flagellin_C_sub2"/>
</dbReference>
<evidence type="ECO:0000256" key="2">
    <source>
        <dbReference type="ARBA" id="ARBA00023143"/>
    </source>
</evidence>
<keyword evidence="6" id="KW-0966">Cell projection</keyword>
<dbReference type="InterPro" id="IPR001029">
    <property type="entry name" value="Flagellin_N"/>
</dbReference>
<dbReference type="GO" id="GO:0005198">
    <property type="term" value="F:structural molecule activity"/>
    <property type="evidence" value="ECO:0007669"/>
    <property type="project" value="UniProtKB-UniRule"/>
</dbReference>
<name>A0A367ZNV7_9BACT</name>
<dbReference type="PANTHER" id="PTHR42792:SF2">
    <property type="entry name" value="FLAGELLIN"/>
    <property type="match status" value="1"/>
</dbReference>
<dbReference type="Pfam" id="PF00669">
    <property type="entry name" value="Flagellin_N"/>
    <property type="match status" value="1"/>
</dbReference>
<dbReference type="Gene3D" id="1.20.1330.10">
    <property type="entry name" value="f41 fragment of flagellin, N-terminal domain"/>
    <property type="match status" value="2"/>
</dbReference>
<dbReference type="GO" id="GO:0009288">
    <property type="term" value="C:bacterial-type flagellum"/>
    <property type="evidence" value="ECO:0007669"/>
    <property type="project" value="UniProtKB-SubCell"/>
</dbReference>
<protein>
    <recommendedName>
        <fullName evidence="3">Flagellin</fullName>
    </recommendedName>
</protein>
<evidence type="ECO:0000313" key="6">
    <source>
        <dbReference type="EMBL" id="RCK79808.1"/>
    </source>
</evidence>
<dbReference type="SUPFAM" id="SSF64518">
    <property type="entry name" value="Phase 1 flagellin"/>
    <property type="match status" value="1"/>
</dbReference>
<sequence>MSLCVNQNVLSIKTHGILTQTSTRLEKSIEKLSSGLRINRAADDAAGLAISEKLRRQIRGLSRAVLNAQDGISMIQSAEGALNETHSILQRMRELAIQASNDTLTTNDRLEIQKEVLQLRNDIDRIAYNTEFNTKKLLDGSQTGLFTGSSKYFQGLVTGQVVGGDYSISLALAQAGAAQMLRSQIFTLRSDGTLADGSATLDKVAQFYDNNGQFILATPKTLTLNSWGKQTQITIDGGFTLGDLVNKIDTAIRGANGLDQKNATIQFINPTTGNDGGYFQVTAGVMGERGVINFAGDQGLLQALGVGTIRAASNGVIKGTAMDPFGNMVTAQTNDSRFYGMIPGIDVMFDSQPGQVAGYKGIETGLSLAANATFTINIYDSSGANAGTQTLTVNAGRWTLRGIQRALTAQISIAVGADSDFRGLEAQISDGEIKLVFNPTTTGISSRIDLSGNSQAIGMRNGTYYTSVTGSKDKAFVLEGISQYDPNATGGQVAISIVDGQNNGVGVGVGNISIYTATDDAQVADMVEIGAMLTYINNTLAAGGSEVRADRVGDSLAFTSTLLGRLTYSDGTYSESRVNFAISVGAATDTANLRDKLGLSAINVIGDGLGDSNIRAHVVTNSPQFHIGADQGQVMKVNMGNMSAKALGVDVIDMTSIEGASLALGRINDAIDKVSAERSKLGAFQNRLEFAINNLRNTHSNLTSAESRLRDADIAQEMIEFTRNQIVSQSGTAMLAQANLVPQGVLQLLR</sequence>
<comment type="caution">
    <text evidence="6">The sequence shown here is derived from an EMBL/GenBank/DDBJ whole genome shotgun (WGS) entry which is preliminary data.</text>
</comment>
<keyword evidence="6" id="KW-0282">Flagellum</keyword>
<dbReference type="Gene3D" id="6.10.10.10">
    <property type="entry name" value="Flagellar export chaperone, C-terminal domain"/>
    <property type="match status" value="1"/>
</dbReference>
<feature type="domain" description="Flagellin N-terminal" evidence="4">
    <location>
        <begin position="5"/>
        <end position="143"/>
    </location>
</feature>
<comment type="subcellular location">
    <subcellularLocation>
        <location evidence="3">Secreted</location>
    </subcellularLocation>
    <subcellularLocation>
        <location evidence="3">Bacterial flagellum</location>
    </subcellularLocation>
</comment>
<dbReference type="GO" id="GO:0005576">
    <property type="term" value="C:extracellular region"/>
    <property type="evidence" value="ECO:0007669"/>
    <property type="project" value="UniProtKB-SubCell"/>
</dbReference>
<dbReference type="Proteomes" id="UP000252355">
    <property type="component" value="Unassembled WGS sequence"/>
</dbReference>
<keyword evidence="3" id="KW-0964">Secreted</keyword>
<comment type="function">
    <text evidence="3">Flagellin is the subunit protein which polymerizes to form the filaments of bacterial flagella.</text>
</comment>
<feature type="domain" description="Flagellin C-terminal" evidence="5">
    <location>
        <begin position="665"/>
        <end position="749"/>
    </location>
</feature>
<keyword evidence="2 3" id="KW-0975">Bacterial flagellum</keyword>
<gene>
    <name evidence="6" type="ORF">OZSIB_3962</name>
</gene>
<reference evidence="6 7" key="1">
    <citation type="submission" date="2018-05" db="EMBL/GenBank/DDBJ databases">
        <title>A metagenomic window into the 2 km-deep terrestrial subsurface aquifer revealed taxonomically and functionally diverse microbial community comprising novel uncultured bacterial lineages.</title>
        <authorList>
            <person name="Kadnikov V.V."/>
            <person name="Mardanov A.V."/>
            <person name="Beletsky A.V."/>
            <person name="Banks D."/>
            <person name="Pimenov N.V."/>
            <person name="Frank Y.A."/>
            <person name="Karnachuk O.V."/>
            <person name="Ravin N.V."/>
        </authorList>
    </citation>
    <scope>NUCLEOTIDE SEQUENCE [LARGE SCALE GENOMIC DNA]</scope>
    <source>
        <strain evidence="6">BY5</strain>
    </source>
</reference>
<evidence type="ECO:0000256" key="3">
    <source>
        <dbReference type="RuleBase" id="RU362073"/>
    </source>
</evidence>
<dbReference type="PANTHER" id="PTHR42792">
    <property type="entry name" value="FLAGELLIN"/>
    <property type="match status" value="1"/>
</dbReference>
<dbReference type="AlphaFoldDB" id="A0A367ZNV7"/>
<dbReference type="PRINTS" id="PR00207">
    <property type="entry name" value="FLAGELLIN"/>
</dbReference>
<comment type="similarity">
    <text evidence="1 3">Belongs to the bacterial flagellin family.</text>
</comment>
<dbReference type="InterPro" id="IPR001492">
    <property type="entry name" value="Flagellin"/>
</dbReference>
<proteinExistence type="inferred from homology"/>
<evidence type="ECO:0000259" key="5">
    <source>
        <dbReference type="Pfam" id="PF00700"/>
    </source>
</evidence>